<reference evidence="2" key="1">
    <citation type="submission" date="2007-07" db="EMBL/GenBank/DDBJ databases">
        <title>PCAP assembly of the Caenorhabditis remanei genome.</title>
        <authorList>
            <consortium name="The Caenorhabditis remanei Sequencing Consortium"/>
            <person name="Wilson R.K."/>
        </authorList>
    </citation>
    <scope>NUCLEOTIDE SEQUENCE [LARGE SCALE GENOMIC DNA]</scope>
    <source>
        <strain evidence="2">PB4641</strain>
    </source>
</reference>
<dbReference type="AlphaFoldDB" id="E3M2I3"/>
<dbReference type="CTD" id="9821388"/>
<name>E3M2I3_CAERE</name>
<dbReference type="RefSeq" id="XP_003109634.2">
    <property type="nucleotide sequence ID" value="XM_003109586.2"/>
</dbReference>
<feature type="compositionally biased region" description="Low complexity" evidence="1">
    <location>
        <begin position="74"/>
        <end position="86"/>
    </location>
</feature>
<proteinExistence type="predicted"/>
<dbReference type="KEGG" id="crq:GCK72_023686"/>
<accession>E3M2I3</accession>
<dbReference type="Proteomes" id="UP000008281">
    <property type="component" value="Unassembled WGS sequence"/>
</dbReference>
<protein>
    <submittedName>
        <fullName evidence="2">Uncharacterized protein</fullName>
    </submittedName>
</protein>
<feature type="compositionally biased region" description="Basic and acidic residues" evidence="1">
    <location>
        <begin position="51"/>
        <end position="73"/>
    </location>
</feature>
<organism evidence="3">
    <name type="scientific">Caenorhabditis remanei</name>
    <name type="common">Caenorhabditis vulgaris</name>
    <dbReference type="NCBI Taxonomy" id="31234"/>
    <lineage>
        <taxon>Eukaryota</taxon>
        <taxon>Metazoa</taxon>
        <taxon>Ecdysozoa</taxon>
        <taxon>Nematoda</taxon>
        <taxon>Chromadorea</taxon>
        <taxon>Rhabditida</taxon>
        <taxon>Rhabditina</taxon>
        <taxon>Rhabditomorpha</taxon>
        <taxon>Rhabditoidea</taxon>
        <taxon>Rhabditidae</taxon>
        <taxon>Peloderinae</taxon>
        <taxon>Caenorhabditis</taxon>
    </lineage>
</organism>
<dbReference type="GeneID" id="9821388"/>
<dbReference type="EMBL" id="DS268422">
    <property type="protein sequence ID" value="EFO89776.1"/>
    <property type="molecule type" value="Genomic_DNA"/>
</dbReference>
<feature type="region of interest" description="Disordered" evidence="1">
    <location>
        <begin position="43"/>
        <end position="86"/>
    </location>
</feature>
<evidence type="ECO:0000313" key="3">
    <source>
        <dbReference type="Proteomes" id="UP000008281"/>
    </source>
</evidence>
<dbReference type="HOGENOM" id="CLU_1919002_0_0_1"/>
<gene>
    <name evidence="2" type="ORF">CRE_07450</name>
</gene>
<keyword evidence="3" id="KW-1185">Reference proteome</keyword>
<evidence type="ECO:0000313" key="2">
    <source>
        <dbReference type="EMBL" id="EFO89776.1"/>
    </source>
</evidence>
<evidence type="ECO:0000256" key="1">
    <source>
        <dbReference type="SAM" id="MobiDB-lite"/>
    </source>
</evidence>
<sequence length="132" mass="15344">MTLRCERQRWCRTEQCTVRELILPRGDADGKDHEYMERQAVGFSGRTMQSKGKEEERPLKRKTDEGQCERDMAHGTTTTSSHTVHSSHINPMYARVCFRGETDKKRRGKEGRNYMMTSLFIRNSENNLAGND</sequence>